<dbReference type="PANTHER" id="PTHR33432">
    <property type="entry name" value="PROTEIN EMSY-LIKE 4"/>
    <property type="match status" value="1"/>
</dbReference>
<organism evidence="4">
    <name type="scientific">Salvia splendens</name>
    <name type="common">Scarlet sage</name>
    <dbReference type="NCBI Taxonomy" id="180675"/>
    <lineage>
        <taxon>Eukaryota</taxon>
        <taxon>Viridiplantae</taxon>
        <taxon>Streptophyta</taxon>
        <taxon>Embryophyta</taxon>
        <taxon>Tracheophyta</taxon>
        <taxon>Spermatophyta</taxon>
        <taxon>Magnoliopsida</taxon>
        <taxon>eudicotyledons</taxon>
        <taxon>Gunneridae</taxon>
        <taxon>Pentapetalae</taxon>
        <taxon>asterids</taxon>
        <taxon>lamiids</taxon>
        <taxon>Lamiales</taxon>
        <taxon>Lamiaceae</taxon>
        <taxon>Nepetoideae</taxon>
        <taxon>Mentheae</taxon>
        <taxon>Salviinae</taxon>
        <taxon>Salvia</taxon>
        <taxon>Salvia subgen. Calosphace</taxon>
        <taxon>core Calosphace</taxon>
    </lineage>
</organism>
<evidence type="ECO:0000256" key="1">
    <source>
        <dbReference type="ARBA" id="ARBA00004123"/>
    </source>
</evidence>
<dbReference type="Pfam" id="PF03735">
    <property type="entry name" value="ENT"/>
    <property type="match status" value="1"/>
</dbReference>
<protein>
    <recommendedName>
        <fullName evidence="3">ENT domain-containing protein</fullName>
    </recommendedName>
</protein>
<evidence type="ECO:0000313" key="5">
    <source>
        <dbReference type="Proteomes" id="UP000298416"/>
    </source>
</evidence>
<dbReference type="Proteomes" id="UP000298416">
    <property type="component" value="Unassembled WGS sequence"/>
</dbReference>
<proteinExistence type="predicted"/>
<evidence type="ECO:0000313" key="4">
    <source>
        <dbReference type="EMBL" id="KAG6407969.1"/>
    </source>
</evidence>
<accession>A0A8X8ZL54</accession>
<reference evidence="4" key="1">
    <citation type="submission" date="2018-01" db="EMBL/GenBank/DDBJ databases">
        <authorList>
            <person name="Mao J.F."/>
        </authorList>
    </citation>
    <scope>NUCLEOTIDE SEQUENCE</scope>
    <source>
        <strain evidence="4">Huo1</strain>
        <tissue evidence="4">Leaf</tissue>
    </source>
</reference>
<gene>
    <name evidence="4" type="ORF">SASPL_130970</name>
</gene>
<dbReference type="PANTHER" id="PTHR33432:SF22">
    <property type="entry name" value="OS10G0436850 PROTEIN"/>
    <property type="match status" value="1"/>
</dbReference>
<keyword evidence="5" id="KW-1185">Reference proteome</keyword>
<dbReference type="SMART" id="SM01191">
    <property type="entry name" value="ENT"/>
    <property type="match status" value="1"/>
</dbReference>
<dbReference type="Gene3D" id="1.10.1240.40">
    <property type="entry name" value="ENT domain"/>
    <property type="match status" value="1"/>
</dbReference>
<sequence length="382" mass="42888">MGVQIHGSDSGGLVNGGKCFRPSKCRQGQVGENRSVASCDREKVILLVALKDLVAHGWKSDNGFRAGYLTQTEEFDLSSSFLLPLHGVEVERLSRRSCGGERKVISTISPISNESNGYGIRIHNLEQIAYDAVLRAFKAQSDALTWVYSATCLSIISYVFTMFGKTVSSDWIWLFLDIFVSHEKEGLITELRKELRVSDDEYRNYLVRSMVMTSFAGSESGGRQVKDGNAKYMRNKPWPHWDSWNEVFGKKCAIGGRALDSAETVNKLASMQRNEQENFTEFIGAYYPMSFEELFPDEVLPEGMNHNVDSGSNTNVPNILNVPNVHVIPNVPNTPKEASLTLKHKFHVGQKLVKEPELISLGLPEIVRPEYVMFLLDKEELI</sequence>
<name>A0A8X8ZL54_SALSN</name>
<dbReference type="InterPro" id="IPR036142">
    <property type="entry name" value="ENT_dom-like_sf"/>
</dbReference>
<dbReference type="InterPro" id="IPR033485">
    <property type="entry name" value="EMSY-LIKE_plant"/>
</dbReference>
<evidence type="ECO:0000256" key="2">
    <source>
        <dbReference type="ARBA" id="ARBA00023242"/>
    </source>
</evidence>
<dbReference type="InterPro" id="IPR005491">
    <property type="entry name" value="ENT_dom"/>
</dbReference>
<dbReference type="SUPFAM" id="SSF158639">
    <property type="entry name" value="ENT-like"/>
    <property type="match status" value="1"/>
</dbReference>
<evidence type="ECO:0000259" key="3">
    <source>
        <dbReference type="SMART" id="SM01191"/>
    </source>
</evidence>
<reference evidence="4" key="2">
    <citation type="submission" date="2020-08" db="EMBL/GenBank/DDBJ databases">
        <title>Plant Genome Project.</title>
        <authorList>
            <person name="Zhang R.-G."/>
        </authorList>
    </citation>
    <scope>NUCLEOTIDE SEQUENCE</scope>
    <source>
        <strain evidence="4">Huo1</strain>
        <tissue evidence="4">Leaf</tissue>
    </source>
</reference>
<feature type="domain" description="ENT" evidence="3">
    <location>
        <begin position="118"/>
        <end position="224"/>
    </location>
</feature>
<dbReference type="GO" id="GO:0005634">
    <property type="term" value="C:nucleus"/>
    <property type="evidence" value="ECO:0007669"/>
    <property type="project" value="UniProtKB-SubCell"/>
</dbReference>
<comment type="subcellular location">
    <subcellularLocation>
        <location evidence="1">Nucleus</location>
    </subcellularLocation>
</comment>
<dbReference type="GO" id="GO:0050832">
    <property type="term" value="P:defense response to fungus"/>
    <property type="evidence" value="ECO:0007669"/>
    <property type="project" value="InterPro"/>
</dbReference>
<comment type="caution">
    <text evidence="4">The sequence shown here is derived from an EMBL/GenBank/DDBJ whole genome shotgun (WGS) entry which is preliminary data.</text>
</comment>
<keyword evidence="2" id="KW-0539">Nucleus</keyword>
<dbReference type="AlphaFoldDB" id="A0A8X8ZL54"/>
<dbReference type="EMBL" id="PNBA02000011">
    <property type="protein sequence ID" value="KAG6407969.1"/>
    <property type="molecule type" value="Genomic_DNA"/>
</dbReference>